<keyword evidence="5 12" id="KW-0812">Transmembrane</keyword>
<keyword evidence="8" id="KW-0067">ATP-binding</keyword>
<dbReference type="GO" id="GO:0005886">
    <property type="term" value="C:plasma membrane"/>
    <property type="evidence" value="ECO:0007669"/>
    <property type="project" value="UniProtKB-SubCell"/>
</dbReference>
<dbReference type="Proteomes" id="UP000263014">
    <property type="component" value="Unassembled WGS sequence"/>
</dbReference>
<reference evidence="14 15" key="1">
    <citation type="submission" date="2018-08" db="EMBL/GenBank/DDBJ databases">
        <title>A genome reference for cultivated species of the human gut microbiota.</title>
        <authorList>
            <person name="Zou Y."/>
            <person name="Xue W."/>
            <person name="Luo G."/>
        </authorList>
    </citation>
    <scope>NUCLEOTIDE SEQUENCE [LARGE SCALE GENOMIC DNA]</scope>
    <source>
        <strain evidence="14 15">TM09-12</strain>
    </source>
</reference>
<evidence type="ECO:0000256" key="10">
    <source>
        <dbReference type="ARBA" id="ARBA00023012"/>
    </source>
</evidence>
<dbReference type="InterPro" id="IPR036890">
    <property type="entry name" value="HATPase_C_sf"/>
</dbReference>
<comment type="caution">
    <text evidence="14">The sequence shown here is derived from an EMBL/GenBank/DDBJ whole genome shotgun (WGS) entry which is preliminary data.</text>
</comment>
<feature type="transmembrane region" description="Helical" evidence="12">
    <location>
        <begin position="49"/>
        <end position="70"/>
    </location>
</feature>
<evidence type="ECO:0000313" key="15">
    <source>
        <dbReference type="Proteomes" id="UP000263014"/>
    </source>
</evidence>
<keyword evidence="10" id="KW-0902">Two-component regulatory system</keyword>
<evidence type="ECO:0000256" key="5">
    <source>
        <dbReference type="ARBA" id="ARBA00022692"/>
    </source>
</evidence>
<name>A0A374P9N4_9FIRM</name>
<dbReference type="AlphaFoldDB" id="A0A374P9N4"/>
<dbReference type="Pfam" id="PF02518">
    <property type="entry name" value="HATPase_c"/>
    <property type="match status" value="1"/>
</dbReference>
<evidence type="ECO:0000256" key="2">
    <source>
        <dbReference type="ARBA" id="ARBA00022475"/>
    </source>
</evidence>
<evidence type="ECO:0000256" key="11">
    <source>
        <dbReference type="ARBA" id="ARBA00023136"/>
    </source>
</evidence>
<sequence length="635" mass="72313">MKILTFSVKYLRILQIPLNPPNSYEIINAITFIHWKRGINMKINTLRSFITLAVSATVAAALFCAATLFYTKSADTLKDNYSKDITRQLNQINNQVEDQIDIIDSVYPLFMSNNLIREYLDPASSVYTSKSPVEKRLEIERQMSYLLISTYLWDEKFVNSVYIFDMNGGYSKVSLYENNSELDQVKTIYDQVSKEGASLQIKTLNSDNHSIYFSRNVNSMYTGSQIGTIILDISQDAWKQSYSRNTDENWLICIFNKDMQVLSHAQSSNTAVFQGLMEQASTGGSPFREIKLDKTSYFMASQQLGTSGITSAVAVPKPYLLKDLNQTLRSFLFIFLIIILITLVFTILLSHLITAPIERMIQHIKCIADGKREQAGSAPVSLYSEFNDLAGAFEAMLEQLDIYYNDIYQKQLLLKNSEIKALQSQMDPHFLFNVLDTIAWKAQMSGNEDIYQMIISLGELLRSNILSHEKDFVSLEEELTYVRFYIYLQQTRFEDKFTAEIHADLDAKHITVPRFCIQPLVENSIVHGLEPKATFGRLAVNIIEQDDFIEINVADNGVGFADSKSSTEHGSADSPLNIDTLKPSKEDSRTHIGLRNLNKRLILLYGENCRLQIMSIPDKCTTITFKIPKERGNEL</sequence>
<evidence type="ECO:0000256" key="6">
    <source>
        <dbReference type="ARBA" id="ARBA00022741"/>
    </source>
</evidence>
<dbReference type="InterPro" id="IPR003660">
    <property type="entry name" value="HAMP_dom"/>
</dbReference>
<comment type="subcellular location">
    <subcellularLocation>
        <location evidence="1">Cell membrane</location>
        <topology evidence="1">Multi-pass membrane protein</topology>
    </subcellularLocation>
</comment>
<accession>A0A374P9N4</accession>
<dbReference type="CDD" id="cd06225">
    <property type="entry name" value="HAMP"/>
    <property type="match status" value="1"/>
</dbReference>
<dbReference type="EMBL" id="QSON01000005">
    <property type="protein sequence ID" value="RGJ04602.1"/>
    <property type="molecule type" value="Genomic_DNA"/>
</dbReference>
<evidence type="ECO:0000256" key="9">
    <source>
        <dbReference type="ARBA" id="ARBA00022989"/>
    </source>
</evidence>
<keyword evidence="9 12" id="KW-1133">Transmembrane helix</keyword>
<keyword evidence="6" id="KW-0547">Nucleotide-binding</keyword>
<keyword evidence="2" id="KW-1003">Cell membrane</keyword>
<evidence type="ECO:0000256" key="12">
    <source>
        <dbReference type="SAM" id="Phobius"/>
    </source>
</evidence>
<dbReference type="InterPro" id="IPR050640">
    <property type="entry name" value="Bact_2-comp_sensor_kinase"/>
</dbReference>
<organism evidence="14 15">
    <name type="scientific">Hungatella hathewayi</name>
    <dbReference type="NCBI Taxonomy" id="154046"/>
    <lineage>
        <taxon>Bacteria</taxon>
        <taxon>Bacillati</taxon>
        <taxon>Bacillota</taxon>
        <taxon>Clostridia</taxon>
        <taxon>Lachnospirales</taxon>
        <taxon>Lachnospiraceae</taxon>
        <taxon>Hungatella</taxon>
    </lineage>
</organism>
<evidence type="ECO:0000256" key="7">
    <source>
        <dbReference type="ARBA" id="ARBA00022777"/>
    </source>
</evidence>
<dbReference type="PANTHER" id="PTHR34220">
    <property type="entry name" value="SENSOR HISTIDINE KINASE YPDA"/>
    <property type="match status" value="1"/>
</dbReference>
<keyword evidence="7 14" id="KW-0418">Kinase</keyword>
<evidence type="ECO:0000256" key="1">
    <source>
        <dbReference type="ARBA" id="ARBA00004651"/>
    </source>
</evidence>
<dbReference type="Pfam" id="PF06580">
    <property type="entry name" value="His_kinase"/>
    <property type="match status" value="1"/>
</dbReference>
<evidence type="ECO:0000259" key="13">
    <source>
        <dbReference type="PROSITE" id="PS50885"/>
    </source>
</evidence>
<dbReference type="InterPro" id="IPR010559">
    <property type="entry name" value="Sig_transdc_His_kin_internal"/>
</dbReference>
<dbReference type="PROSITE" id="PS50885">
    <property type="entry name" value="HAMP"/>
    <property type="match status" value="1"/>
</dbReference>
<evidence type="ECO:0000256" key="3">
    <source>
        <dbReference type="ARBA" id="ARBA00022553"/>
    </source>
</evidence>
<keyword evidence="11 12" id="KW-0472">Membrane</keyword>
<dbReference type="GO" id="GO:0005524">
    <property type="term" value="F:ATP binding"/>
    <property type="evidence" value="ECO:0007669"/>
    <property type="project" value="UniProtKB-KW"/>
</dbReference>
<protein>
    <submittedName>
        <fullName evidence="14">Sensor histidine kinase</fullName>
    </submittedName>
</protein>
<dbReference type="InterPro" id="IPR003594">
    <property type="entry name" value="HATPase_dom"/>
</dbReference>
<feature type="domain" description="HAMP" evidence="13">
    <location>
        <begin position="351"/>
        <end position="405"/>
    </location>
</feature>
<keyword evidence="3" id="KW-0597">Phosphoprotein</keyword>
<evidence type="ECO:0000313" key="14">
    <source>
        <dbReference type="EMBL" id="RGJ04602.1"/>
    </source>
</evidence>
<proteinExistence type="predicted"/>
<dbReference type="PANTHER" id="PTHR34220:SF11">
    <property type="entry name" value="SENSOR PROTEIN KINASE HPTS"/>
    <property type="match status" value="1"/>
</dbReference>
<dbReference type="SUPFAM" id="SSF55874">
    <property type="entry name" value="ATPase domain of HSP90 chaperone/DNA topoisomerase II/histidine kinase"/>
    <property type="match status" value="1"/>
</dbReference>
<evidence type="ECO:0000256" key="8">
    <source>
        <dbReference type="ARBA" id="ARBA00022840"/>
    </source>
</evidence>
<gene>
    <name evidence="14" type="ORF">DXD79_11750</name>
</gene>
<feature type="transmembrane region" description="Helical" evidence="12">
    <location>
        <begin position="331"/>
        <end position="353"/>
    </location>
</feature>
<dbReference type="GO" id="GO:0000155">
    <property type="term" value="F:phosphorelay sensor kinase activity"/>
    <property type="evidence" value="ECO:0007669"/>
    <property type="project" value="InterPro"/>
</dbReference>
<dbReference type="Gene3D" id="3.30.565.10">
    <property type="entry name" value="Histidine kinase-like ATPase, C-terminal domain"/>
    <property type="match status" value="1"/>
</dbReference>
<evidence type="ECO:0000256" key="4">
    <source>
        <dbReference type="ARBA" id="ARBA00022679"/>
    </source>
</evidence>
<keyword evidence="4" id="KW-0808">Transferase</keyword>
<dbReference type="Gene3D" id="6.10.340.10">
    <property type="match status" value="1"/>
</dbReference>